<dbReference type="InterPro" id="IPR012349">
    <property type="entry name" value="Split_barrel_FMN-bd"/>
</dbReference>
<dbReference type="PANTHER" id="PTHR34071:SF2">
    <property type="entry name" value="FLAVIN-NUCLEOTIDE-BINDING PROTEIN"/>
    <property type="match status" value="1"/>
</dbReference>
<dbReference type="Proteomes" id="UP000215145">
    <property type="component" value="Unassembled WGS sequence"/>
</dbReference>
<sequence>MRRKEFDESRDTAELQQFLHEMSFGFLAVVRPDGSPGITPLNFVYLNGNIYFHGSRAGEKMKNLKANQEVSFCVAREYALIPSYYIDDSELACPATAYFKSVLLRGTAAPVEDLVEKAEALQAMMAKLQPEGGHLPIAADDERYQGNLKGVAVVRLTVSEVSAKFKFGQNLKEEEREKLADKLEQRGCPFDHETAGLMRKYAPSVGGLDET</sequence>
<dbReference type="OrthoDB" id="9794935at2"/>
<dbReference type="SUPFAM" id="SSF50475">
    <property type="entry name" value="FMN-binding split barrel"/>
    <property type="match status" value="1"/>
</dbReference>
<dbReference type="InterPro" id="IPR024747">
    <property type="entry name" value="Pyridox_Oxase-rel"/>
</dbReference>
<dbReference type="Gene3D" id="2.30.110.10">
    <property type="entry name" value="Electron Transport, Fmn-binding Protein, Chain A"/>
    <property type="match status" value="1"/>
</dbReference>
<comment type="caution">
    <text evidence="1">The sequence shown here is derived from an EMBL/GenBank/DDBJ whole genome shotgun (WGS) entry which is preliminary data.</text>
</comment>
<dbReference type="PANTHER" id="PTHR34071">
    <property type="entry name" value="5-NITROIMIDAZOLE ANTIBIOTICS RESISTANCE PROTEIN, NIMA-FAMILY-RELATED PROTEIN-RELATED"/>
    <property type="match status" value="1"/>
</dbReference>
<dbReference type="AlphaFoldDB" id="A0A229P4G4"/>
<evidence type="ECO:0000313" key="1">
    <source>
        <dbReference type="EMBL" id="OXM17143.1"/>
    </source>
</evidence>
<dbReference type="EMBL" id="NMUQ01000001">
    <property type="protein sequence ID" value="OXM17143.1"/>
    <property type="molecule type" value="Genomic_DNA"/>
</dbReference>
<keyword evidence="2" id="KW-1185">Reference proteome</keyword>
<evidence type="ECO:0000313" key="2">
    <source>
        <dbReference type="Proteomes" id="UP000215145"/>
    </source>
</evidence>
<organism evidence="1 2">
    <name type="scientific">Paenibacillus herberti</name>
    <dbReference type="NCBI Taxonomy" id="1619309"/>
    <lineage>
        <taxon>Bacteria</taxon>
        <taxon>Bacillati</taxon>
        <taxon>Bacillota</taxon>
        <taxon>Bacilli</taxon>
        <taxon>Bacillales</taxon>
        <taxon>Paenibacillaceae</taxon>
        <taxon>Paenibacillus</taxon>
    </lineage>
</organism>
<reference evidence="1 2" key="1">
    <citation type="submission" date="2017-07" db="EMBL/GenBank/DDBJ databases">
        <title>Paenibacillus herberti R33 genome sequencing and assembly.</title>
        <authorList>
            <person name="Su W."/>
        </authorList>
    </citation>
    <scope>NUCLEOTIDE SEQUENCE [LARGE SCALE GENOMIC DNA]</scope>
    <source>
        <strain evidence="1 2">R33</strain>
    </source>
</reference>
<name>A0A229P4G4_9BACL</name>
<proteinExistence type="predicted"/>
<gene>
    <name evidence="1" type="ORF">CGZ75_11140</name>
</gene>
<dbReference type="RefSeq" id="WP_089524220.1">
    <property type="nucleotide sequence ID" value="NZ_NMUQ01000001.1"/>
</dbReference>
<dbReference type="Pfam" id="PF12900">
    <property type="entry name" value="Pyridox_ox_2"/>
    <property type="match status" value="1"/>
</dbReference>
<protein>
    <submittedName>
        <fullName evidence="1">Flavin-nucleotide-binding protein</fullName>
    </submittedName>
</protein>
<accession>A0A229P4G4</accession>